<keyword evidence="2" id="KW-0732">Signal</keyword>
<name>A0ABV7ETG5_9GAMM</name>
<feature type="compositionally biased region" description="Polar residues" evidence="1">
    <location>
        <begin position="185"/>
        <end position="194"/>
    </location>
</feature>
<feature type="signal peptide" evidence="2">
    <location>
        <begin position="1"/>
        <end position="24"/>
    </location>
</feature>
<dbReference type="Proteomes" id="UP001595462">
    <property type="component" value="Unassembled WGS sequence"/>
</dbReference>
<comment type="caution">
    <text evidence="3">The sequence shown here is derived from an EMBL/GenBank/DDBJ whole genome shotgun (WGS) entry which is preliminary data.</text>
</comment>
<evidence type="ECO:0000313" key="3">
    <source>
        <dbReference type="EMBL" id="MFC3106009.1"/>
    </source>
</evidence>
<protein>
    <submittedName>
        <fullName evidence="3">YdiY family protein</fullName>
    </submittedName>
</protein>
<dbReference type="InterPro" id="IPR007433">
    <property type="entry name" value="DUF481"/>
</dbReference>
<feature type="chain" id="PRO_5045769745" evidence="2">
    <location>
        <begin position="25"/>
        <end position="369"/>
    </location>
</feature>
<dbReference type="RefSeq" id="WP_380691566.1">
    <property type="nucleotide sequence ID" value="NZ_JBHRSS010000009.1"/>
</dbReference>
<feature type="region of interest" description="Disordered" evidence="1">
    <location>
        <begin position="185"/>
        <end position="208"/>
    </location>
</feature>
<organism evidence="3 4">
    <name type="scientific">Salinisphaera aquimarina</name>
    <dbReference type="NCBI Taxonomy" id="2094031"/>
    <lineage>
        <taxon>Bacteria</taxon>
        <taxon>Pseudomonadati</taxon>
        <taxon>Pseudomonadota</taxon>
        <taxon>Gammaproteobacteria</taxon>
        <taxon>Salinisphaerales</taxon>
        <taxon>Salinisphaeraceae</taxon>
        <taxon>Salinisphaera</taxon>
    </lineage>
</organism>
<proteinExistence type="predicted"/>
<keyword evidence="4" id="KW-1185">Reference proteome</keyword>
<evidence type="ECO:0000256" key="2">
    <source>
        <dbReference type="SAM" id="SignalP"/>
    </source>
</evidence>
<dbReference type="EMBL" id="JBHRSS010000009">
    <property type="protein sequence ID" value="MFC3106009.1"/>
    <property type="molecule type" value="Genomic_DNA"/>
</dbReference>
<evidence type="ECO:0000256" key="1">
    <source>
        <dbReference type="SAM" id="MobiDB-lite"/>
    </source>
</evidence>
<evidence type="ECO:0000313" key="4">
    <source>
        <dbReference type="Proteomes" id="UP001595462"/>
    </source>
</evidence>
<dbReference type="Pfam" id="PF04338">
    <property type="entry name" value="DUF481"/>
    <property type="match status" value="1"/>
</dbReference>
<sequence>MRIPVCWAAAIVCAAGVTATTALADTVYLDDGSQVNGKVTSMSSDTLVLGTAFAGDLKIDRSAVAGLTTDDAVQITLASGQSGAGRLEYDASQSRQMYVVDGERRTADAADAPLAGIDLIAPDVVAANRKEADDARALPESDILPPENGDYWSGRVELGISGNAGNTETTSVQGNASVLRDTGDSRLSLSASADHQSEDGDDTADEYVGKGRYESDFTRRAFWFMQQELEKDRFENIDLRSRTLVGPGYFLARRDRLTFKVRSGVGYQYEIYSDDAASGGEMIVSLGWDYAQLVGDWLKLTHEFTAYPEVTDEPGQNYTLESALGAEIPLASSAVWSIRGALEHEYNHNPQPGVDELDTSYTIGVVRDF</sequence>
<reference evidence="4" key="1">
    <citation type="journal article" date="2019" name="Int. J. Syst. Evol. Microbiol.">
        <title>The Global Catalogue of Microorganisms (GCM) 10K type strain sequencing project: providing services to taxonomists for standard genome sequencing and annotation.</title>
        <authorList>
            <consortium name="The Broad Institute Genomics Platform"/>
            <consortium name="The Broad Institute Genome Sequencing Center for Infectious Disease"/>
            <person name="Wu L."/>
            <person name="Ma J."/>
        </authorList>
    </citation>
    <scope>NUCLEOTIDE SEQUENCE [LARGE SCALE GENOMIC DNA]</scope>
    <source>
        <strain evidence="4">KCTC 52640</strain>
    </source>
</reference>
<gene>
    <name evidence="3" type="ORF">ACFOSU_19235</name>
</gene>
<accession>A0ABV7ETG5</accession>